<dbReference type="Proteomes" id="UP001202328">
    <property type="component" value="Unassembled WGS sequence"/>
</dbReference>
<dbReference type="PANTHER" id="PTHR48478">
    <property type="entry name" value="LECTIN-LIKE"/>
    <property type="match status" value="1"/>
</dbReference>
<protein>
    <submittedName>
        <fullName evidence="1">Uncharacterized protein</fullName>
    </submittedName>
</protein>
<name>A0AAD4STV0_9MAGN</name>
<dbReference type="GO" id="GO:0030246">
    <property type="term" value="F:carbohydrate binding"/>
    <property type="evidence" value="ECO:0007669"/>
    <property type="project" value="InterPro"/>
</dbReference>
<dbReference type="InterPro" id="IPR025886">
    <property type="entry name" value="PP2-like"/>
</dbReference>
<organism evidence="1 2">
    <name type="scientific">Papaver atlanticum</name>
    <dbReference type="NCBI Taxonomy" id="357466"/>
    <lineage>
        <taxon>Eukaryota</taxon>
        <taxon>Viridiplantae</taxon>
        <taxon>Streptophyta</taxon>
        <taxon>Embryophyta</taxon>
        <taxon>Tracheophyta</taxon>
        <taxon>Spermatophyta</taxon>
        <taxon>Magnoliopsida</taxon>
        <taxon>Ranunculales</taxon>
        <taxon>Papaveraceae</taxon>
        <taxon>Papaveroideae</taxon>
        <taxon>Papaver</taxon>
    </lineage>
</organism>
<keyword evidence="2" id="KW-1185">Reference proteome</keyword>
<dbReference type="AlphaFoldDB" id="A0AAD4STV0"/>
<accession>A0AAD4STV0</accession>
<dbReference type="Pfam" id="PF14299">
    <property type="entry name" value="PP2"/>
    <property type="match status" value="1"/>
</dbReference>
<evidence type="ECO:0000313" key="1">
    <source>
        <dbReference type="EMBL" id="KAI3921442.1"/>
    </source>
</evidence>
<dbReference type="EMBL" id="JAJJMB010008687">
    <property type="protein sequence ID" value="KAI3921442.1"/>
    <property type="molecule type" value="Genomic_DNA"/>
</dbReference>
<dbReference type="PANTHER" id="PTHR48478:SF1">
    <property type="entry name" value="LECTIN-LIKE"/>
    <property type="match status" value="1"/>
</dbReference>
<evidence type="ECO:0000313" key="2">
    <source>
        <dbReference type="Proteomes" id="UP001202328"/>
    </source>
</evidence>
<dbReference type="InterPro" id="IPR052147">
    <property type="entry name" value="PP2-like/Lectin"/>
</dbReference>
<proteinExistence type="predicted"/>
<comment type="caution">
    <text evidence="1">The sequence shown here is derived from an EMBL/GenBank/DDBJ whole genome shotgun (WGS) entry which is preliminary data.</text>
</comment>
<sequence>MVLPRMAHQRGKFPTNYRKETTDGTDIVKTLILYPDALNVIWGGPSSNNRYWKRTPITGSTGSQTEALELVGVYWLEVSGRLPLKELTKGKKYKLYFVIQMSQNSSGWENYDVWFNIRIAGQRSQRKSMRFHRLSRNNDWHNVPSDGLEFTVPQDGDTALTFAMYDIECEELKKGLLIKEVRIEEVGQ</sequence>
<reference evidence="1" key="1">
    <citation type="submission" date="2022-04" db="EMBL/GenBank/DDBJ databases">
        <title>A functionally conserved STORR gene fusion in Papaver species that diverged 16.8 million years ago.</title>
        <authorList>
            <person name="Catania T."/>
        </authorList>
    </citation>
    <scope>NUCLEOTIDE SEQUENCE</scope>
    <source>
        <strain evidence="1">S-188037</strain>
    </source>
</reference>
<gene>
    <name evidence="1" type="ORF">MKW98_013376</name>
</gene>